<protein>
    <submittedName>
        <fullName evidence="3">Uncharacterized protein</fullName>
    </submittedName>
</protein>
<keyword evidence="2" id="KW-0812">Transmembrane</keyword>
<proteinExistence type="predicted"/>
<gene>
    <name evidence="3" type="ORF">A3E36_03970</name>
</gene>
<dbReference type="AlphaFoldDB" id="A0A1G1X9S0"/>
<feature type="region of interest" description="Disordered" evidence="1">
    <location>
        <begin position="57"/>
        <end position="76"/>
    </location>
</feature>
<organism evidence="3 4">
    <name type="scientific">Candidatus Andersenbacteria bacterium RIFCSPHIGHO2_12_FULL_45_11b</name>
    <dbReference type="NCBI Taxonomy" id="1797282"/>
    <lineage>
        <taxon>Bacteria</taxon>
        <taxon>Candidatus Anderseniibacteriota</taxon>
    </lineage>
</organism>
<reference evidence="3 4" key="1">
    <citation type="journal article" date="2016" name="Nat. Commun.">
        <title>Thousands of microbial genomes shed light on interconnected biogeochemical processes in an aquifer system.</title>
        <authorList>
            <person name="Anantharaman K."/>
            <person name="Brown C.T."/>
            <person name="Hug L.A."/>
            <person name="Sharon I."/>
            <person name="Castelle C.J."/>
            <person name="Probst A.J."/>
            <person name="Thomas B.C."/>
            <person name="Singh A."/>
            <person name="Wilkins M.J."/>
            <person name="Karaoz U."/>
            <person name="Brodie E.L."/>
            <person name="Williams K.H."/>
            <person name="Hubbard S.S."/>
            <person name="Banfield J.F."/>
        </authorList>
    </citation>
    <scope>NUCLEOTIDE SEQUENCE [LARGE SCALE GENOMIC DNA]</scope>
</reference>
<keyword evidence="2" id="KW-1133">Transmembrane helix</keyword>
<feature type="transmembrane region" description="Helical" evidence="2">
    <location>
        <begin position="12"/>
        <end position="38"/>
    </location>
</feature>
<evidence type="ECO:0000256" key="1">
    <source>
        <dbReference type="SAM" id="MobiDB-lite"/>
    </source>
</evidence>
<evidence type="ECO:0000313" key="3">
    <source>
        <dbReference type="EMBL" id="OGY36704.1"/>
    </source>
</evidence>
<sequence length="76" mass="8671">MDSTFLATLAAILKSISFIFIYFVIGFGPGFVVGVLLANRFTGKDKPLRIEKHEENIQKAGQHNSQWHPDNPRWKK</sequence>
<dbReference type="Proteomes" id="UP000177941">
    <property type="component" value="Unassembled WGS sequence"/>
</dbReference>
<accession>A0A1G1X9S0</accession>
<dbReference type="EMBL" id="MHHS01000030">
    <property type="protein sequence ID" value="OGY36704.1"/>
    <property type="molecule type" value="Genomic_DNA"/>
</dbReference>
<keyword evidence="2" id="KW-0472">Membrane</keyword>
<comment type="caution">
    <text evidence="3">The sequence shown here is derived from an EMBL/GenBank/DDBJ whole genome shotgun (WGS) entry which is preliminary data.</text>
</comment>
<feature type="compositionally biased region" description="Polar residues" evidence="1">
    <location>
        <begin position="59"/>
        <end position="68"/>
    </location>
</feature>
<evidence type="ECO:0000313" key="4">
    <source>
        <dbReference type="Proteomes" id="UP000177941"/>
    </source>
</evidence>
<name>A0A1G1X9S0_9BACT</name>
<evidence type="ECO:0000256" key="2">
    <source>
        <dbReference type="SAM" id="Phobius"/>
    </source>
</evidence>